<comment type="caution">
    <text evidence="1">The sequence shown here is derived from an EMBL/GenBank/DDBJ whole genome shotgun (WGS) entry which is preliminary data.</text>
</comment>
<dbReference type="eggNOG" id="ENOG5033WT4">
    <property type="taxonomic scope" value="Bacteria"/>
</dbReference>
<dbReference type="AlphaFoldDB" id="F1T5Q8"/>
<sequence length="146" mass="16455">MHSNSVASISSELDVFVTQVMDAVCERYETDTSIPVLLVLQDKDDECVSFEFDHDSIEKCLEEAQVYVKHLPRMQPHLKNFHPVRYVISYIGSVSEDKSTPSFTLALLFEYQEKGGTGYSAYLPLDKKQGLFSRSPLSAGVVEELL</sequence>
<organism evidence="1 2">
    <name type="scientific">Fannyhessea vaginae DSM 15829</name>
    <dbReference type="NCBI Taxonomy" id="525256"/>
    <lineage>
        <taxon>Bacteria</taxon>
        <taxon>Bacillati</taxon>
        <taxon>Actinomycetota</taxon>
        <taxon>Coriobacteriia</taxon>
        <taxon>Coriobacteriales</taxon>
        <taxon>Atopobiaceae</taxon>
        <taxon>Fannyhessea</taxon>
    </lineage>
</organism>
<name>F1T5Q8_9ACTN</name>
<dbReference type="Proteomes" id="UP000005947">
    <property type="component" value="Unassembled WGS sequence"/>
</dbReference>
<evidence type="ECO:0000313" key="2">
    <source>
        <dbReference type="Proteomes" id="UP000005947"/>
    </source>
</evidence>
<evidence type="ECO:0000313" key="1">
    <source>
        <dbReference type="EMBL" id="EGF23192.1"/>
    </source>
</evidence>
<keyword evidence="2" id="KW-1185">Reference proteome</keyword>
<protein>
    <submittedName>
        <fullName evidence="1">Uncharacterized protein</fullName>
    </submittedName>
</protein>
<dbReference type="EMBL" id="ACGK02000001">
    <property type="protein sequence ID" value="EGF23192.1"/>
    <property type="molecule type" value="Genomic_DNA"/>
</dbReference>
<reference evidence="1 2" key="1">
    <citation type="submission" date="2011-02" db="EMBL/GenBank/DDBJ databases">
        <authorList>
            <person name="Muzny D."/>
            <person name="Qin X."/>
            <person name="Buhay C."/>
            <person name="Dugan-Rocha S."/>
            <person name="Ding Y."/>
            <person name="Chen G."/>
            <person name="Hawes A."/>
            <person name="Holder M."/>
            <person name="Jhangiani S."/>
            <person name="Johnson A."/>
            <person name="Khan Z."/>
            <person name="Li Z."/>
            <person name="Liu W."/>
            <person name="Liu X."/>
            <person name="Perez L."/>
            <person name="Shen H."/>
            <person name="Wang Q."/>
            <person name="Watt J."/>
            <person name="Xi L."/>
            <person name="Xin Y."/>
            <person name="Zhou J."/>
            <person name="Deng J."/>
            <person name="Jiang H."/>
            <person name="Liu Y."/>
            <person name="Qu J."/>
            <person name="Song X.-Z."/>
            <person name="Zhang L."/>
            <person name="Villasana D."/>
            <person name="Johnson A."/>
            <person name="Liu J."/>
            <person name="Liyanage D."/>
            <person name="Lorensuhewa L."/>
            <person name="Robinson T."/>
            <person name="Song A."/>
            <person name="Song B.-B."/>
            <person name="Dinh H."/>
            <person name="Thornton R."/>
            <person name="Coyle M."/>
            <person name="Francisco L."/>
            <person name="Jackson L."/>
            <person name="Javaid M."/>
            <person name="Korchina V."/>
            <person name="Kovar C."/>
            <person name="Mata R."/>
            <person name="Mathew T."/>
            <person name="Ngo R."/>
            <person name="Nguyen L."/>
            <person name="Nguyen N."/>
            <person name="Okwuonu G."/>
            <person name="Ongeri F."/>
            <person name="Pham C."/>
            <person name="Simmons D."/>
            <person name="Wilczek-Boney K."/>
            <person name="Hale W."/>
            <person name="Jakkamsetti A."/>
            <person name="Pham P."/>
            <person name="Ruth R."/>
            <person name="San Lucas F."/>
            <person name="Warren J."/>
            <person name="Zhang J."/>
            <person name="Zhao Z."/>
            <person name="Zhou C."/>
            <person name="Zhu D."/>
            <person name="Lee S."/>
            <person name="Bess C."/>
            <person name="Blankenburg K."/>
            <person name="Forbes L."/>
            <person name="Fu Q."/>
            <person name="Gubbala S."/>
            <person name="Hirani K."/>
            <person name="Jayaseelan J.C."/>
            <person name="Lara F."/>
            <person name="Munidasa M."/>
            <person name="Palculict T."/>
            <person name="Patil S."/>
            <person name="Pu L.-L."/>
            <person name="Saada N."/>
            <person name="Tang L."/>
            <person name="Weissenberger G."/>
            <person name="Zhu Y."/>
            <person name="Hemphill L."/>
            <person name="Shang Y."/>
            <person name="Youmans B."/>
            <person name="Ayvaz T."/>
            <person name="Ross M."/>
            <person name="Santibanez J."/>
            <person name="Aqrawi P."/>
            <person name="Gross S."/>
            <person name="Joshi V."/>
            <person name="Fowler G."/>
            <person name="Nazareth L."/>
            <person name="Reid J."/>
            <person name="Worley K."/>
            <person name="Petrosino J."/>
            <person name="Highlander S."/>
            <person name="Gibbs R."/>
        </authorList>
    </citation>
    <scope>NUCLEOTIDE SEQUENCE [LARGE SCALE GENOMIC DNA]</scope>
    <source>
        <strain evidence="1 2">DSM 15829</strain>
    </source>
</reference>
<accession>F1T5Q8</accession>
<proteinExistence type="predicted"/>
<gene>
    <name evidence="1" type="ORF">HMPREF0091_10139</name>
</gene>